<sequence>MSCESHLKLKYLEITIPSPDAMNEIMDLPHEVTTHPKMIETFAGHPFFVDVTQGFKIKRNDGKMATACAAPLWNGWRLCLLVH</sequence>
<name>A0A1I7TUN7_9PELO</name>
<proteinExistence type="predicted"/>
<dbReference type="AlphaFoldDB" id="A0A1I7TUN7"/>
<protein>
    <submittedName>
        <fullName evidence="2">Uncharacterized protein</fullName>
    </submittedName>
</protein>
<evidence type="ECO:0000313" key="1">
    <source>
        <dbReference type="Proteomes" id="UP000095282"/>
    </source>
</evidence>
<reference evidence="2" key="1">
    <citation type="submission" date="2016-11" db="UniProtKB">
        <authorList>
            <consortium name="WormBaseParasite"/>
        </authorList>
    </citation>
    <scope>IDENTIFICATION</scope>
</reference>
<keyword evidence="1" id="KW-1185">Reference proteome</keyword>
<dbReference type="Proteomes" id="UP000095282">
    <property type="component" value="Unplaced"/>
</dbReference>
<evidence type="ECO:0000313" key="2">
    <source>
        <dbReference type="WBParaSite" id="Csp11.Scaffold629.g11959.t1"/>
    </source>
</evidence>
<dbReference type="WBParaSite" id="Csp11.Scaffold629.g11959.t1">
    <property type="protein sequence ID" value="Csp11.Scaffold629.g11959.t1"/>
    <property type="gene ID" value="Csp11.Scaffold629.g11959"/>
</dbReference>
<accession>A0A1I7TUN7</accession>
<organism evidence="1 2">
    <name type="scientific">Caenorhabditis tropicalis</name>
    <dbReference type="NCBI Taxonomy" id="1561998"/>
    <lineage>
        <taxon>Eukaryota</taxon>
        <taxon>Metazoa</taxon>
        <taxon>Ecdysozoa</taxon>
        <taxon>Nematoda</taxon>
        <taxon>Chromadorea</taxon>
        <taxon>Rhabditida</taxon>
        <taxon>Rhabditina</taxon>
        <taxon>Rhabditomorpha</taxon>
        <taxon>Rhabditoidea</taxon>
        <taxon>Rhabditidae</taxon>
        <taxon>Peloderinae</taxon>
        <taxon>Caenorhabditis</taxon>
    </lineage>
</organism>